<dbReference type="RefSeq" id="WP_087483229.1">
    <property type="nucleotide sequence ID" value="NZ_FXXB01000003.1"/>
</dbReference>
<dbReference type="SUPFAM" id="SSF56112">
    <property type="entry name" value="Protein kinase-like (PK-like)"/>
    <property type="match status" value="1"/>
</dbReference>
<feature type="coiled-coil region" evidence="1">
    <location>
        <begin position="284"/>
        <end position="316"/>
    </location>
</feature>
<evidence type="ECO:0000313" key="4">
    <source>
        <dbReference type="Proteomes" id="UP000742460"/>
    </source>
</evidence>
<feature type="domain" description="Aminoglycoside phosphotransferase" evidence="2">
    <location>
        <begin position="47"/>
        <end position="246"/>
    </location>
</feature>
<evidence type="ECO:0000256" key="1">
    <source>
        <dbReference type="SAM" id="Coils"/>
    </source>
</evidence>
<dbReference type="Pfam" id="PF01636">
    <property type="entry name" value="APH"/>
    <property type="match status" value="1"/>
</dbReference>
<dbReference type="Gene3D" id="3.90.1200.10">
    <property type="match status" value="1"/>
</dbReference>
<dbReference type="EMBL" id="DYUE01000190">
    <property type="protein sequence ID" value="HJG91713.1"/>
    <property type="molecule type" value="Genomic_DNA"/>
</dbReference>
<reference evidence="3" key="2">
    <citation type="submission" date="2021-09" db="EMBL/GenBank/DDBJ databases">
        <authorList>
            <person name="Gilroy R."/>
        </authorList>
    </citation>
    <scope>NUCLEOTIDE SEQUENCE</scope>
    <source>
        <strain evidence="3">ChiGjej5B5-22894</strain>
    </source>
</reference>
<sequence length="319" mass="34639">MHRNSYSLAALAAAAVPGLIPVRTMPIATPAEDLDVAGIVSEDGRRVMILSPSTTAAGIRLERDLRVTDALAGTPLRSVIPPVLGFVKLSEGGRCAVTEAPAGVPLMLDALHESAELARSLGQVLARIHTVPRYAAEAAGVESFTPEVLHAEHRARIEAATQGGHLPAAVAQRWDALLEDEELWDFTPQFVHGDLSEESLFMAGDRVSALRDWSSSKVADPARDLAWLISSLEPERFDDLYGAYREELPTSTHPRLMERAQALGEFAVAEWLAHGLETQDEEIVADARGMIADLDADLAQLAREEAERAYEEMHSREEG</sequence>
<dbReference type="AlphaFoldDB" id="A0A921MWB5"/>
<comment type="caution">
    <text evidence="3">The sequence shown here is derived from an EMBL/GenBank/DDBJ whole genome shotgun (WGS) entry which is preliminary data.</text>
</comment>
<dbReference type="Proteomes" id="UP000742460">
    <property type="component" value="Unassembled WGS sequence"/>
</dbReference>
<dbReference type="InterPro" id="IPR002575">
    <property type="entry name" value="Aminoglycoside_PTrfase"/>
</dbReference>
<accession>A0A921MWB5</accession>
<name>A0A921MWB5_9MICO</name>
<protein>
    <submittedName>
        <fullName evidence="3">Phosphotransferase</fullName>
    </submittedName>
</protein>
<reference evidence="3" key="1">
    <citation type="journal article" date="2021" name="PeerJ">
        <title>Extensive microbial diversity within the chicken gut microbiome revealed by metagenomics and culture.</title>
        <authorList>
            <person name="Gilroy R."/>
            <person name="Ravi A."/>
            <person name="Getino M."/>
            <person name="Pursley I."/>
            <person name="Horton D.L."/>
            <person name="Alikhan N.F."/>
            <person name="Baker D."/>
            <person name="Gharbi K."/>
            <person name="Hall N."/>
            <person name="Watson M."/>
            <person name="Adriaenssens E.M."/>
            <person name="Foster-Nyarko E."/>
            <person name="Jarju S."/>
            <person name="Secka A."/>
            <person name="Antonio M."/>
            <person name="Oren A."/>
            <person name="Chaudhuri R.R."/>
            <person name="La Ragione R."/>
            <person name="Hildebrand F."/>
            <person name="Pallen M.J."/>
        </authorList>
    </citation>
    <scope>NUCLEOTIDE SEQUENCE</scope>
    <source>
        <strain evidence="3">ChiGjej5B5-22894</strain>
    </source>
</reference>
<dbReference type="OrthoDB" id="3239865at2"/>
<proteinExistence type="predicted"/>
<keyword evidence="1" id="KW-0175">Coiled coil</keyword>
<evidence type="ECO:0000313" key="3">
    <source>
        <dbReference type="EMBL" id="HJG91713.1"/>
    </source>
</evidence>
<gene>
    <name evidence="3" type="ORF">K8V81_08295</name>
</gene>
<dbReference type="InterPro" id="IPR011009">
    <property type="entry name" value="Kinase-like_dom_sf"/>
</dbReference>
<evidence type="ECO:0000259" key="2">
    <source>
        <dbReference type="Pfam" id="PF01636"/>
    </source>
</evidence>
<organism evidence="3 4">
    <name type="scientific">Brachybacterium massiliense</name>
    <dbReference type="NCBI Taxonomy" id="1755098"/>
    <lineage>
        <taxon>Bacteria</taxon>
        <taxon>Bacillati</taxon>
        <taxon>Actinomycetota</taxon>
        <taxon>Actinomycetes</taxon>
        <taxon>Micrococcales</taxon>
        <taxon>Dermabacteraceae</taxon>
        <taxon>Brachybacterium</taxon>
    </lineage>
</organism>